<evidence type="ECO:0000256" key="12">
    <source>
        <dbReference type="RuleBase" id="RU000532"/>
    </source>
</evidence>
<keyword evidence="8 10" id="KW-0067">ATP-binding</keyword>
<dbReference type="GO" id="GO:0004618">
    <property type="term" value="F:phosphoglycerate kinase activity"/>
    <property type="evidence" value="ECO:0007669"/>
    <property type="project" value="UniProtKB-UniRule"/>
</dbReference>
<sequence length="387" mass="42349">MGLSMKIKSIRQVKNLAGKIVFLRADLNVGFKKAAIKDDYKIVMILPTIRFLLRHSCRLIIATHLNKGNTAKPLAKRLAELLGRKVLFAGACVGPKVIKALSEARAGDIMLLENLRFDSREKKNDKRFAKELAAPADIYVNDAFAVSHREHASVSAIKRYLPSYAGLLLEKEILNLTRVLKPKLPLISIVGGAKIETKIALLNNLAKKSHRILIGGALANNFIAAHGFKIGRSLADKTSINLASALVKKYKNIILPVDVLVAKKMNSASFQVKPVNQVKADEMILDIGPRTVKLFVSFIRQAKTIIWNGPLGYFENIHFKHGTLSIARLVAARSTGEAYGVAGGGETIEALRQTKMEHYIDWVSTGGGAMLTFLGGEKMPGLKGIVK</sequence>
<dbReference type="PANTHER" id="PTHR11406:SF23">
    <property type="entry name" value="PHOSPHOGLYCERATE KINASE 1, CHLOROPLASTIC-RELATED"/>
    <property type="match status" value="1"/>
</dbReference>
<keyword evidence="7 10" id="KW-0418">Kinase</keyword>
<dbReference type="EC" id="2.7.2.3" evidence="4 10"/>
<dbReference type="HAMAP" id="MF_00145">
    <property type="entry name" value="Phosphoglyc_kinase"/>
    <property type="match status" value="1"/>
</dbReference>
<evidence type="ECO:0000313" key="14">
    <source>
        <dbReference type="Proteomes" id="UP000034190"/>
    </source>
</evidence>
<evidence type="ECO:0000256" key="5">
    <source>
        <dbReference type="ARBA" id="ARBA00022679"/>
    </source>
</evidence>
<dbReference type="GO" id="GO:0043531">
    <property type="term" value="F:ADP binding"/>
    <property type="evidence" value="ECO:0007669"/>
    <property type="project" value="TreeGrafter"/>
</dbReference>
<dbReference type="InterPro" id="IPR036043">
    <property type="entry name" value="Phosphoglycerate_kinase_sf"/>
</dbReference>
<dbReference type="UniPathway" id="UPA00109">
    <property type="reaction ID" value="UER00185"/>
</dbReference>
<dbReference type="Gene3D" id="3.40.50.1260">
    <property type="entry name" value="Phosphoglycerate kinase, N-terminal domain"/>
    <property type="match status" value="2"/>
</dbReference>
<evidence type="ECO:0000256" key="7">
    <source>
        <dbReference type="ARBA" id="ARBA00022777"/>
    </source>
</evidence>
<evidence type="ECO:0000256" key="9">
    <source>
        <dbReference type="ARBA" id="ARBA00023152"/>
    </source>
</evidence>
<feature type="binding site" evidence="10 11">
    <location>
        <position position="315"/>
    </location>
    <ligand>
        <name>ATP</name>
        <dbReference type="ChEBI" id="CHEBI:30616"/>
    </ligand>
</feature>
<dbReference type="InterPro" id="IPR001576">
    <property type="entry name" value="Phosphoglycerate_kinase"/>
</dbReference>
<feature type="binding site" evidence="10">
    <location>
        <begin position="26"/>
        <end position="28"/>
    </location>
    <ligand>
        <name>substrate</name>
    </ligand>
</feature>
<comment type="pathway">
    <text evidence="2 10">Carbohydrate degradation; glycolysis; pyruvate from D-glyceraldehyde 3-phosphate: step 2/5.</text>
</comment>
<comment type="caution">
    <text evidence="10">Lacks conserved residue(s) required for the propagation of feature annotation.</text>
</comment>
<reference evidence="13 14" key="1">
    <citation type="journal article" date="2015" name="Nature">
        <title>rRNA introns, odd ribosomes, and small enigmatic genomes across a large radiation of phyla.</title>
        <authorList>
            <person name="Brown C.T."/>
            <person name="Hug L.A."/>
            <person name="Thomas B.C."/>
            <person name="Sharon I."/>
            <person name="Castelle C.J."/>
            <person name="Singh A."/>
            <person name="Wilkins M.J."/>
            <person name="Williams K.H."/>
            <person name="Banfield J.F."/>
        </authorList>
    </citation>
    <scope>NUCLEOTIDE SEQUENCE [LARGE SCALE GENOMIC DNA]</scope>
</reference>
<evidence type="ECO:0000256" key="11">
    <source>
        <dbReference type="PIRSR" id="PIRSR000724-2"/>
    </source>
</evidence>
<dbReference type="PRINTS" id="PR00477">
    <property type="entry name" value="PHGLYCKINASE"/>
</dbReference>
<proteinExistence type="inferred from homology"/>
<dbReference type="GO" id="GO:0005829">
    <property type="term" value="C:cytosol"/>
    <property type="evidence" value="ECO:0007669"/>
    <property type="project" value="TreeGrafter"/>
</dbReference>
<dbReference type="FunFam" id="3.40.50.1260:FF:000031">
    <property type="entry name" value="Phosphoglycerate kinase 1"/>
    <property type="match status" value="1"/>
</dbReference>
<keyword evidence="9 10" id="KW-0324">Glycolysis</keyword>
<evidence type="ECO:0000256" key="3">
    <source>
        <dbReference type="ARBA" id="ARBA00008982"/>
    </source>
</evidence>
<dbReference type="PIRSF" id="PIRSF000724">
    <property type="entry name" value="Pgk"/>
    <property type="match status" value="1"/>
</dbReference>
<feature type="binding site" evidence="10">
    <location>
        <position position="116"/>
    </location>
    <ligand>
        <name>substrate</name>
    </ligand>
</feature>
<dbReference type="Pfam" id="PF00162">
    <property type="entry name" value="PGK"/>
    <property type="match status" value="1"/>
</dbReference>
<keyword evidence="5 10" id="KW-0808">Transferase</keyword>
<evidence type="ECO:0000313" key="13">
    <source>
        <dbReference type="EMBL" id="KKR91262.1"/>
    </source>
</evidence>
<evidence type="ECO:0000256" key="4">
    <source>
        <dbReference type="ARBA" id="ARBA00013061"/>
    </source>
</evidence>
<dbReference type="PATRIC" id="fig|1618635.3.peg.463"/>
<evidence type="ECO:0000256" key="1">
    <source>
        <dbReference type="ARBA" id="ARBA00000642"/>
    </source>
</evidence>
<feature type="binding site" evidence="10">
    <location>
        <begin position="344"/>
        <end position="347"/>
    </location>
    <ligand>
        <name>ATP</name>
        <dbReference type="ChEBI" id="CHEBI:30616"/>
    </ligand>
</feature>
<protein>
    <recommendedName>
        <fullName evidence="4 10">Phosphoglycerate kinase</fullName>
        <ecNumber evidence="4 10">2.7.2.3</ecNumber>
    </recommendedName>
</protein>
<dbReference type="AlphaFoldDB" id="A0A0G0XTP7"/>
<dbReference type="SUPFAM" id="SSF53748">
    <property type="entry name" value="Phosphoglycerate kinase"/>
    <property type="match status" value="1"/>
</dbReference>
<accession>A0A0G0XTP7</accession>
<dbReference type="InterPro" id="IPR015824">
    <property type="entry name" value="Phosphoglycerate_kinase_N"/>
</dbReference>
<evidence type="ECO:0000256" key="10">
    <source>
        <dbReference type="HAMAP-Rule" id="MF_00145"/>
    </source>
</evidence>
<dbReference type="GO" id="GO:0006096">
    <property type="term" value="P:glycolytic process"/>
    <property type="evidence" value="ECO:0007669"/>
    <property type="project" value="UniProtKB-UniRule"/>
</dbReference>
<evidence type="ECO:0000256" key="2">
    <source>
        <dbReference type="ARBA" id="ARBA00004838"/>
    </source>
</evidence>
<evidence type="ECO:0000256" key="6">
    <source>
        <dbReference type="ARBA" id="ARBA00022741"/>
    </source>
</evidence>
<evidence type="ECO:0000256" key="8">
    <source>
        <dbReference type="ARBA" id="ARBA00022840"/>
    </source>
</evidence>
<dbReference type="Proteomes" id="UP000034190">
    <property type="component" value="Unassembled WGS sequence"/>
</dbReference>
<dbReference type="GO" id="GO:0005524">
    <property type="term" value="F:ATP binding"/>
    <property type="evidence" value="ECO:0007669"/>
    <property type="project" value="UniProtKB-KW"/>
</dbReference>
<comment type="similarity">
    <text evidence="3 10 12">Belongs to the phosphoglycerate kinase family.</text>
</comment>
<feature type="binding site" evidence="10">
    <location>
        <position position="149"/>
    </location>
    <ligand>
        <name>substrate</name>
    </ligand>
</feature>
<dbReference type="EMBL" id="LCAP01000011">
    <property type="protein sequence ID" value="KKR91262.1"/>
    <property type="molecule type" value="Genomic_DNA"/>
</dbReference>
<dbReference type="PANTHER" id="PTHR11406">
    <property type="entry name" value="PHOSPHOGLYCERATE KINASE"/>
    <property type="match status" value="1"/>
</dbReference>
<gene>
    <name evidence="10" type="primary">pgk</name>
    <name evidence="13" type="ORF">UU43_C0011G0006</name>
</gene>
<comment type="caution">
    <text evidence="13">The sequence shown here is derived from an EMBL/GenBank/DDBJ whole genome shotgun (WGS) entry which is preliminary data.</text>
</comment>
<comment type="catalytic activity">
    <reaction evidence="1 10 12">
        <text>(2R)-3-phosphoglycerate + ATP = (2R)-3-phospho-glyceroyl phosphate + ADP</text>
        <dbReference type="Rhea" id="RHEA:14801"/>
        <dbReference type="ChEBI" id="CHEBI:30616"/>
        <dbReference type="ChEBI" id="CHEBI:57604"/>
        <dbReference type="ChEBI" id="CHEBI:58272"/>
        <dbReference type="ChEBI" id="CHEBI:456216"/>
        <dbReference type="EC" id="2.7.2.3"/>
    </reaction>
</comment>
<comment type="subcellular location">
    <subcellularLocation>
        <location evidence="10">Cytoplasm</location>
    </subcellularLocation>
</comment>
<organism evidence="13 14">
    <name type="scientific">Candidatus Falkowbacteria bacterium GW2011_GWA2_41_14</name>
    <dbReference type="NCBI Taxonomy" id="1618635"/>
    <lineage>
        <taxon>Bacteria</taxon>
        <taxon>Candidatus Falkowiibacteriota</taxon>
    </lineage>
</organism>
<keyword evidence="10" id="KW-0963">Cytoplasm</keyword>
<keyword evidence="6 10" id="KW-0547">Nucleotide-binding</keyword>
<name>A0A0G0XTP7_9BACT</name>
<dbReference type="GO" id="GO:0006094">
    <property type="term" value="P:gluconeogenesis"/>
    <property type="evidence" value="ECO:0007669"/>
    <property type="project" value="TreeGrafter"/>
</dbReference>
<feature type="binding site" evidence="10 11">
    <location>
        <position position="198"/>
    </location>
    <ligand>
        <name>ATP</name>
        <dbReference type="ChEBI" id="CHEBI:30616"/>
    </ligand>
</feature>
<comment type="subunit">
    <text evidence="10">Monomer.</text>
</comment>